<keyword evidence="2" id="KW-0012">Acyltransferase</keyword>
<gene>
    <name evidence="4" type="ORF">GCM10007362_31110</name>
</gene>
<evidence type="ECO:0000259" key="3">
    <source>
        <dbReference type="PROSITE" id="PS51186"/>
    </source>
</evidence>
<evidence type="ECO:0000256" key="2">
    <source>
        <dbReference type="ARBA" id="ARBA00023315"/>
    </source>
</evidence>
<dbReference type="InterPro" id="IPR000182">
    <property type="entry name" value="GNAT_dom"/>
</dbReference>
<evidence type="ECO:0000256" key="1">
    <source>
        <dbReference type="ARBA" id="ARBA00022679"/>
    </source>
</evidence>
<dbReference type="PANTHER" id="PTHR43420:SF12">
    <property type="entry name" value="N-ACETYLTRANSFERASE DOMAIN-CONTAINING PROTEIN"/>
    <property type="match status" value="1"/>
</dbReference>
<dbReference type="InterPro" id="IPR016181">
    <property type="entry name" value="Acyl_CoA_acyltransferase"/>
</dbReference>
<evidence type="ECO:0000313" key="5">
    <source>
        <dbReference type="Proteomes" id="UP000605427"/>
    </source>
</evidence>
<accession>A0ABQ1ZZN2</accession>
<protein>
    <submittedName>
        <fullName evidence="4">N-acetyltransferase</fullName>
    </submittedName>
</protein>
<dbReference type="InterPro" id="IPR050680">
    <property type="entry name" value="YpeA/RimI_acetyltransf"/>
</dbReference>
<organism evidence="4 5">
    <name type="scientific">Saccharibacillus endophyticus</name>
    <dbReference type="NCBI Taxonomy" id="2060666"/>
    <lineage>
        <taxon>Bacteria</taxon>
        <taxon>Bacillati</taxon>
        <taxon>Bacillota</taxon>
        <taxon>Bacilli</taxon>
        <taxon>Bacillales</taxon>
        <taxon>Paenibacillaceae</taxon>
        <taxon>Saccharibacillus</taxon>
    </lineage>
</organism>
<sequence length="141" mass="15839">MNVRSFQLSDSSRVTELLQVALSEECYEKTIGPFSRQLSWDSELILVAEDGDELVGVMIGTIERDMGCYYRIAVHPDYRRQGIGKALVAKLEGRFQQRKVNSIFVSGDEHNSPALPLYEAMGYGANRILNAFQKLSILAVH</sequence>
<dbReference type="Gene3D" id="3.40.630.30">
    <property type="match status" value="1"/>
</dbReference>
<reference evidence="5" key="1">
    <citation type="journal article" date="2019" name="Int. J. Syst. Evol. Microbiol.">
        <title>The Global Catalogue of Microorganisms (GCM) 10K type strain sequencing project: providing services to taxonomists for standard genome sequencing and annotation.</title>
        <authorList>
            <consortium name="The Broad Institute Genomics Platform"/>
            <consortium name="The Broad Institute Genome Sequencing Center for Infectious Disease"/>
            <person name="Wu L."/>
            <person name="Ma J."/>
        </authorList>
    </citation>
    <scope>NUCLEOTIDE SEQUENCE [LARGE SCALE GENOMIC DNA]</scope>
    <source>
        <strain evidence="5">CCM 8702</strain>
    </source>
</reference>
<name>A0ABQ1ZZN2_9BACL</name>
<dbReference type="PROSITE" id="PS51186">
    <property type="entry name" value="GNAT"/>
    <property type="match status" value="1"/>
</dbReference>
<proteinExistence type="predicted"/>
<dbReference type="SUPFAM" id="SSF55729">
    <property type="entry name" value="Acyl-CoA N-acyltransferases (Nat)"/>
    <property type="match status" value="1"/>
</dbReference>
<dbReference type="RefSeq" id="WP_172245192.1">
    <property type="nucleotide sequence ID" value="NZ_BMDD01000004.1"/>
</dbReference>
<keyword evidence="1" id="KW-0808">Transferase</keyword>
<dbReference type="Pfam" id="PF00583">
    <property type="entry name" value="Acetyltransf_1"/>
    <property type="match status" value="1"/>
</dbReference>
<dbReference type="CDD" id="cd04301">
    <property type="entry name" value="NAT_SF"/>
    <property type="match status" value="1"/>
</dbReference>
<comment type="caution">
    <text evidence="4">The sequence shown here is derived from an EMBL/GenBank/DDBJ whole genome shotgun (WGS) entry which is preliminary data.</text>
</comment>
<dbReference type="Proteomes" id="UP000605427">
    <property type="component" value="Unassembled WGS sequence"/>
</dbReference>
<evidence type="ECO:0000313" key="4">
    <source>
        <dbReference type="EMBL" id="GGH81389.1"/>
    </source>
</evidence>
<keyword evidence="5" id="KW-1185">Reference proteome</keyword>
<feature type="domain" description="N-acetyltransferase" evidence="3">
    <location>
        <begin position="1"/>
        <end position="141"/>
    </location>
</feature>
<dbReference type="EMBL" id="BMDD01000004">
    <property type="protein sequence ID" value="GGH81389.1"/>
    <property type="molecule type" value="Genomic_DNA"/>
</dbReference>
<dbReference type="PANTHER" id="PTHR43420">
    <property type="entry name" value="ACETYLTRANSFERASE"/>
    <property type="match status" value="1"/>
</dbReference>